<comment type="similarity">
    <text evidence="2">Belongs to the RRN7/TAF1B family.</text>
</comment>
<evidence type="ECO:0000259" key="11">
    <source>
        <dbReference type="Pfam" id="PF20645"/>
    </source>
</evidence>
<feature type="region of interest" description="Disordered" evidence="10">
    <location>
        <begin position="357"/>
        <end position="376"/>
    </location>
</feature>
<evidence type="ECO:0000256" key="3">
    <source>
        <dbReference type="ARBA" id="ARBA00022723"/>
    </source>
</evidence>
<evidence type="ECO:0000256" key="9">
    <source>
        <dbReference type="ARBA" id="ARBA00023242"/>
    </source>
</evidence>
<dbReference type="PANTHER" id="PTHR31576">
    <property type="entry name" value="TATA BOX-BINDING PROTEIN-ASSOCIATED FACTOR RNA POLYMERASE I SUBUNIT B"/>
    <property type="match status" value="1"/>
</dbReference>
<dbReference type="Pfam" id="PF20645">
    <property type="entry name" value="Rrn7_cyclin_C"/>
    <property type="match status" value="1"/>
</dbReference>
<evidence type="ECO:0000313" key="13">
    <source>
        <dbReference type="Proteomes" id="UP001162164"/>
    </source>
</evidence>
<keyword evidence="5" id="KW-0862">Zinc</keyword>
<sequence length="376" mass="42821">MSYMSPIKLYSLLYLGLLINNDEMQLGDLFRFMREGHLPLTNCAQLLPEGYLDKFLGLTNDCNVLKMFSHKEFRDYTARLAKFLNVVRFIGVIDITRLCQRFCKEMNLPGDVFLAAQNIISKTIPGPTFTKKDSHIPNYEGRAMSIIIFVLKLLYGLDGITEFEFSKYAQAVNKLDVQEEQMFDIVKWMEYVGYRSHIIEQHHFPTYHLKNPNSMNSELFVQYAQSMCVTNNSCVKLTNLMKSYKGVLENIIKLSNKPSSITFPCLFDSFLEYSKILFFHIKYGSKPREEGEDFGSFGSSLASTTVRGCPLLKFLQAQDFSPEPFGGLSVCAGHPQDTSANRSFVELQLTFAAQRERHHLRQSVSPKPGQPIPGSG</sequence>
<reference evidence="12" key="1">
    <citation type="journal article" date="2023" name="Insect Mol. Biol.">
        <title>Genome sequencing provides insights into the evolution of gene families encoding plant cell wall-degrading enzymes in longhorned beetles.</title>
        <authorList>
            <person name="Shin N.R."/>
            <person name="Okamura Y."/>
            <person name="Kirsch R."/>
            <person name="Pauchet Y."/>
        </authorList>
    </citation>
    <scope>NUCLEOTIDE SEQUENCE</scope>
    <source>
        <strain evidence="12">MMC_N1</strain>
    </source>
</reference>
<proteinExistence type="inferred from homology"/>
<dbReference type="PANTHER" id="PTHR31576:SF2">
    <property type="entry name" value="TATA BOX-BINDING PROTEIN-ASSOCIATED FACTOR RNA POLYMERASE I SUBUNIT B"/>
    <property type="match status" value="1"/>
</dbReference>
<protein>
    <recommendedName>
        <fullName evidence="11">Rrn7/TAF1B C-terminal cyclin domain-containing protein</fullName>
    </recommendedName>
</protein>
<accession>A0ABQ9J187</accession>
<name>A0ABQ9J187_9CUCU</name>
<keyword evidence="13" id="KW-1185">Reference proteome</keyword>
<evidence type="ECO:0000256" key="6">
    <source>
        <dbReference type="ARBA" id="ARBA00023015"/>
    </source>
</evidence>
<dbReference type="Proteomes" id="UP001162164">
    <property type="component" value="Unassembled WGS sequence"/>
</dbReference>
<evidence type="ECO:0000256" key="8">
    <source>
        <dbReference type="ARBA" id="ARBA00023163"/>
    </source>
</evidence>
<comment type="caution">
    <text evidence="12">The sequence shown here is derived from an EMBL/GenBank/DDBJ whole genome shotgun (WGS) entry which is preliminary data.</text>
</comment>
<keyword evidence="6" id="KW-0805">Transcription regulation</keyword>
<evidence type="ECO:0000256" key="10">
    <source>
        <dbReference type="SAM" id="MobiDB-lite"/>
    </source>
</evidence>
<keyword evidence="3" id="KW-0479">Metal-binding</keyword>
<gene>
    <name evidence="12" type="ORF">NQ317_014272</name>
</gene>
<keyword evidence="7" id="KW-0238">DNA-binding</keyword>
<keyword evidence="4" id="KW-0863">Zinc-finger</keyword>
<evidence type="ECO:0000313" key="12">
    <source>
        <dbReference type="EMBL" id="KAJ8970841.1"/>
    </source>
</evidence>
<dbReference type="EMBL" id="JAPWTJ010001564">
    <property type="protein sequence ID" value="KAJ8970841.1"/>
    <property type="molecule type" value="Genomic_DNA"/>
</dbReference>
<keyword evidence="8" id="KW-0804">Transcription</keyword>
<keyword evidence="9" id="KW-0539">Nucleus</keyword>
<comment type="subcellular location">
    <subcellularLocation>
        <location evidence="1">Nucleus</location>
        <location evidence="1">Nucleolus</location>
    </subcellularLocation>
</comment>
<evidence type="ECO:0000256" key="2">
    <source>
        <dbReference type="ARBA" id="ARBA00006899"/>
    </source>
</evidence>
<evidence type="ECO:0000256" key="7">
    <source>
        <dbReference type="ARBA" id="ARBA00023125"/>
    </source>
</evidence>
<evidence type="ECO:0000256" key="1">
    <source>
        <dbReference type="ARBA" id="ARBA00004604"/>
    </source>
</evidence>
<organism evidence="12 13">
    <name type="scientific">Molorchus minor</name>
    <dbReference type="NCBI Taxonomy" id="1323400"/>
    <lineage>
        <taxon>Eukaryota</taxon>
        <taxon>Metazoa</taxon>
        <taxon>Ecdysozoa</taxon>
        <taxon>Arthropoda</taxon>
        <taxon>Hexapoda</taxon>
        <taxon>Insecta</taxon>
        <taxon>Pterygota</taxon>
        <taxon>Neoptera</taxon>
        <taxon>Endopterygota</taxon>
        <taxon>Coleoptera</taxon>
        <taxon>Polyphaga</taxon>
        <taxon>Cucujiformia</taxon>
        <taxon>Chrysomeloidea</taxon>
        <taxon>Cerambycidae</taxon>
        <taxon>Lamiinae</taxon>
        <taxon>Monochamini</taxon>
        <taxon>Molorchus</taxon>
    </lineage>
</organism>
<evidence type="ECO:0000256" key="4">
    <source>
        <dbReference type="ARBA" id="ARBA00022771"/>
    </source>
</evidence>
<feature type="domain" description="Rrn7/TAF1B C-terminal cyclin" evidence="11">
    <location>
        <begin position="67"/>
        <end position="198"/>
    </location>
</feature>
<evidence type="ECO:0000256" key="5">
    <source>
        <dbReference type="ARBA" id="ARBA00022833"/>
    </source>
</evidence>
<dbReference type="InterPro" id="IPR033599">
    <property type="entry name" value="TAF1B/Rrn7"/>
</dbReference>
<dbReference type="InterPro" id="IPR048538">
    <property type="entry name" value="Rrn7_cyclin_C"/>
</dbReference>